<proteinExistence type="predicted"/>
<keyword evidence="1" id="KW-0472">Membrane</keyword>
<evidence type="ECO:0000256" key="1">
    <source>
        <dbReference type="SAM" id="Phobius"/>
    </source>
</evidence>
<keyword evidence="3" id="KW-1185">Reference proteome</keyword>
<keyword evidence="1" id="KW-0812">Transmembrane</keyword>
<dbReference type="AlphaFoldDB" id="A0A4U5NDF3"/>
<dbReference type="OrthoDB" id="2014201at2759"/>
<sequence length="232" mass="28125">MYYLEGRMLVNPKIIHFTLGPLKPWVWWTYPFLDLNWKWNDFRGSHMTKYNLPYMSTLQWIFQLCVLAAPSLLKRYVIMKQGEILKRPTYVGDDFRRLGLGILGLSMFVAFITNPSHLYPSMAWFLFFVKFLYYDMSLVQAYSIAFIGRPVTKWEQFKFLCILFPFSILFWFLLYAISPPHPRFIVFVFGASFWVWTVTVRNHRMLTYYEYGKREIRYHQVERVLSNRKYED</sequence>
<evidence type="ECO:0000313" key="2">
    <source>
        <dbReference type="EMBL" id="TKR80626.1"/>
    </source>
</evidence>
<feature type="transmembrane region" description="Helical" evidence="1">
    <location>
        <begin position="122"/>
        <end position="147"/>
    </location>
</feature>
<dbReference type="STRING" id="34508.A0A4U5NDF3"/>
<organism evidence="2 3">
    <name type="scientific">Steinernema carpocapsae</name>
    <name type="common">Entomopathogenic nematode</name>
    <dbReference type="NCBI Taxonomy" id="34508"/>
    <lineage>
        <taxon>Eukaryota</taxon>
        <taxon>Metazoa</taxon>
        <taxon>Ecdysozoa</taxon>
        <taxon>Nematoda</taxon>
        <taxon>Chromadorea</taxon>
        <taxon>Rhabditida</taxon>
        <taxon>Tylenchina</taxon>
        <taxon>Panagrolaimomorpha</taxon>
        <taxon>Strongyloidoidea</taxon>
        <taxon>Steinernematidae</taxon>
        <taxon>Steinernema</taxon>
    </lineage>
</organism>
<keyword evidence="1" id="KW-1133">Transmembrane helix</keyword>
<name>A0A4U5NDF3_STECR</name>
<gene>
    <name evidence="2" type="ORF">L596_014673</name>
</gene>
<comment type="caution">
    <text evidence="2">The sequence shown here is derived from an EMBL/GenBank/DDBJ whole genome shotgun (WGS) entry which is preliminary data.</text>
</comment>
<evidence type="ECO:0000313" key="3">
    <source>
        <dbReference type="Proteomes" id="UP000298663"/>
    </source>
</evidence>
<dbReference type="Proteomes" id="UP000298663">
    <property type="component" value="Unassembled WGS sequence"/>
</dbReference>
<feature type="transmembrane region" description="Helical" evidence="1">
    <location>
        <begin position="184"/>
        <end position="200"/>
    </location>
</feature>
<accession>A0A4U5NDF3</accession>
<feature type="transmembrane region" description="Helical" evidence="1">
    <location>
        <begin position="57"/>
        <end position="77"/>
    </location>
</feature>
<feature type="transmembrane region" description="Helical" evidence="1">
    <location>
        <begin position="159"/>
        <end position="178"/>
    </location>
</feature>
<reference evidence="2 3" key="1">
    <citation type="journal article" date="2015" name="Genome Biol.">
        <title>Comparative genomics of Steinernema reveals deeply conserved gene regulatory networks.</title>
        <authorList>
            <person name="Dillman A.R."/>
            <person name="Macchietto M."/>
            <person name="Porter C.F."/>
            <person name="Rogers A."/>
            <person name="Williams B."/>
            <person name="Antoshechkin I."/>
            <person name="Lee M.M."/>
            <person name="Goodwin Z."/>
            <person name="Lu X."/>
            <person name="Lewis E.E."/>
            <person name="Goodrich-Blair H."/>
            <person name="Stock S.P."/>
            <person name="Adams B.J."/>
            <person name="Sternberg P.W."/>
            <person name="Mortazavi A."/>
        </authorList>
    </citation>
    <scope>NUCLEOTIDE SEQUENCE [LARGE SCALE GENOMIC DNA]</scope>
    <source>
        <strain evidence="2 3">ALL</strain>
    </source>
</reference>
<feature type="transmembrane region" description="Helical" evidence="1">
    <location>
        <begin position="98"/>
        <end position="116"/>
    </location>
</feature>
<dbReference type="EMBL" id="AZBU02000004">
    <property type="protein sequence ID" value="TKR80626.1"/>
    <property type="molecule type" value="Genomic_DNA"/>
</dbReference>
<reference evidence="2 3" key="2">
    <citation type="journal article" date="2019" name="G3 (Bethesda)">
        <title>Hybrid Assembly of the Genome of the Entomopathogenic Nematode Steinernema carpocapsae Identifies the X-Chromosome.</title>
        <authorList>
            <person name="Serra L."/>
            <person name="Macchietto M."/>
            <person name="Macias-Munoz A."/>
            <person name="McGill C.J."/>
            <person name="Rodriguez I.M."/>
            <person name="Rodriguez B."/>
            <person name="Murad R."/>
            <person name="Mortazavi A."/>
        </authorList>
    </citation>
    <scope>NUCLEOTIDE SEQUENCE [LARGE SCALE GENOMIC DNA]</scope>
    <source>
        <strain evidence="2 3">ALL</strain>
    </source>
</reference>
<protein>
    <submittedName>
        <fullName evidence="2">Uncharacterized protein</fullName>
    </submittedName>
</protein>